<keyword evidence="3" id="KW-1185">Reference proteome</keyword>
<evidence type="ECO:0000259" key="1">
    <source>
        <dbReference type="Pfam" id="PF13538"/>
    </source>
</evidence>
<sequence length="51" mass="5949">MMLKRNLIYTAITRGKHLVIIIGQKKALAIAIKDNKTSLRYSKLQEWLTTY</sequence>
<feature type="domain" description="UvrD-like helicase C-terminal" evidence="1">
    <location>
        <begin position="1"/>
        <end position="22"/>
    </location>
</feature>
<gene>
    <name evidence="2" type="ORF">OB144RH_08285</name>
</gene>
<accession>A0ABP0T728</accession>
<geneLocation type="plasmid" evidence="2 3">
    <name>2</name>
</geneLocation>
<keyword evidence="2" id="KW-0067">ATP-binding</keyword>
<name>A0ABP0T728_RICHE</name>
<dbReference type="Pfam" id="PF13538">
    <property type="entry name" value="UvrD_C_2"/>
    <property type="match status" value="1"/>
</dbReference>
<keyword evidence="2" id="KW-0614">Plasmid</keyword>
<dbReference type="Gene3D" id="3.40.50.300">
    <property type="entry name" value="P-loop containing nucleotide triphosphate hydrolases"/>
    <property type="match status" value="1"/>
</dbReference>
<dbReference type="GO" id="GO:0005524">
    <property type="term" value="F:ATP binding"/>
    <property type="evidence" value="ECO:0007669"/>
    <property type="project" value="UniProtKB-KW"/>
</dbReference>
<reference evidence="2 3" key="1">
    <citation type="submission" date="2024-02" db="EMBL/GenBank/DDBJ databases">
        <authorList>
            <person name="Nijsse B."/>
            <person name="Sprong H."/>
        </authorList>
    </citation>
    <scope>NUCLEOTIDE SEQUENCE [LARGE SCALE GENOMIC DNA]</scope>
    <source>
        <strain evidence="2">OB144</strain>
        <plasmid evidence="2 3">2</plasmid>
    </source>
</reference>
<dbReference type="SUPFAM" id="SSF52540">
    <property type="entry name" value="P-loop containing nucleoside triphosphate hydrolases"/>
    <property type="match status" value="1"/>
</dbReference>
<dbReference type="InterPro" id="IPR027417">
    <property type="entry name" value="P-loop_NTPase"/>
</dbReference>
<keyword evidence="2" id="KW-0547">Nucleotide-binding</keyword>
<dbReference type="EMBL" id="OZ018777">
    <property type="protein sequence ID" value="CAK9121768.1"/>
    <property type="molecule type" value="Genomic_DNA"/>
</dbReference>
<evidence type="ECO:0000313" key="3">
    <source>
        <dbReference type="Proteomes" id="UP001642485"/>
    </source>
</evidence>
<dbReference type="Proteomes" id="UP001642485">
    <property type="component" value="Plasmid 2"/>
</dbReference>
<evidence type="ECO:0000313" key="2">
    <source>
        <dbReference type="EMBL" id="CAK9121768.1"/>
    </source>
</evidence>
<proteinExistence type="predicted"/>
<protein>
    <submittedName>
        <fullName evidence="2">ATP-binding domain-containing protein</fullName>
    </submittedName>
</protein>
<organism evidence="2 3">
    <name type="scientific">Rickettsia helvetica</name>
    <dbReference type="NCBI Taxonomy" id="35789"/>
    <lineage>
        <taxon>Bacteria</taxon>
        <taxon>Pseudomonadati</taxon>
        <taxon>Pseudomonadota</taxon>
        <taxon>Alphaproteobacteria</taxon>
        <taxon>Rickettsiales</taxon>
        <taxon>Rickettsiaceae</taxon>
        <taxon>Rickettsieae</taxon>
        <taxon>Rickettsia</taxon>
        <taxon>spotted fever group</taxon>
    </lineage>
</organism>
<dbReference type="InterPro" id="IPR027785">
    <property type="entry name" value="UvrD-like_helicase_C"/>
</dbReference>